<dbReference type="InterPro" id="IPR032690">
    <property type="entry name" value="CarS"/>
</dbReference>
<keyword evidence="1" id="KW-0472">Membrane</keyword>
<reference evidence="2 3" key="1">
    <citation type="submission" date="2017-09" db="EMBL/GenBank/DDBJ databases">
        <title>Depth-based differentiation of microbial function through sediment-hosted aquifers and enrichment of novel symbionts in the deep terrestrial subsurface.</title>
        <authorList>
            <person name="Probst A.J."/>
            <person name="Ladd B."/>
            <person name="Jarett J.K."/>
            <person name="Geller-Mcgrath D.E."/>
            <person name="Sieber C.M."/>
            <person name="Emerson J.B."/>
            <person name="Anantharaman K."/>
            <person name="Thomas B.C."/>
            <person name="Malmstrom R."/>
            <person name="Stieglmeier M."/>
            <person name="Klingl A."/>
            <person name="Woyke T."/>
            <person name="Ryan C.M."/>
            <person name="Banfield J.F."/>
        </authorList>
    </citation>
    <scope>NUCLEOTIDE SEQUENCE [LARGE SCALE GENOMIC DNA]</scope>
    <source>
        <strain evidence="2">CG15_BIG_FIL_POST_REV_8_21_14_020_45_12</strain>
    </source>
</reference>
<dbReference type="EMBL" id="PFGC01000020">
    <property type="protein sequence ID" value="PIW37163.1"/>
    <property type="molecule type" value="Genomic_DNA"/>
</dbReference>
<proteinExistence type="predicted"/>
<keyword evidence="1" id="KW-1133">Transmembrane helix</keyword>
<sequence>LMKSFFKRRVRVSPGKSWFPFDQLDYVIGGALLGSIWVDFSWQAWIIIIFIGPILHIVVNHLAYWLHIRNEAW</sequence>
<organism evidence="2 3">
    <name type="scientific">Candidatus Kerfeldbacteria bacterium CG15_BIG_FIL_POST_REV_8_21_14_020_45_12</name>
    <dbReference type="NCBI Taxonomy" id="2014247"/>
    <lineage>
        <taxon>Bacteria</taxon>
        <taxon>Candidatus Kerfeldiibacteriota</taxon>
    </lineage>
</organism>
<evidence type="ECO:0000313" key="2">
    <source>
        <dbReference type="EMBL" id="PIW37163.1"/>
    </source>
</evidence>
<gene>
    <name evidence="2" type="ORF">COW24_01740</name>
</gene>
<feature type="transmembrane region" description="Helical" evidence="1">
    <location>
        <begin position="44"/>
        <end position="66"/>
    </location>
</feature>
<comment type="caution">
    <text evidence="2">The sequence shown here is derived from an EMBL/GenBank/DDBJ whole genome shotgun (WGS) entry which is preliminary data.</text>
</comment>
<evidence type="ECO:0008006" key="4">
    <source>
        <dbReference type="Google" id="ProtNLM"/>
    </source>
</evidence>
<evidence type="ECO:0000313" key="3">
    <source>
        <dbReference type="Proteomes" id="UP000230292"/>
    </source>
</evidence>
<accession>A0A2M7H4L3</accession>
<name>A0A2M7H4L3_9BACT</name>
<dbReference type="AlphaFoldDB" id="A0A2M7H4L3"/>
<dbReference type="PANTHER" id="PTHR39650">
    <property type="entry name" value="CDP-ARCHAEOL SYNTHASE"/>
    <property type="match status" value="1"/>
</dbReference>
<dbReference type="Pfam" id="PF01864">
    <property type="entry name" value="CarS-like"/>
    <property type="match status" value="1"/>
</dbReference>
<dbReference type="PANTHER" id="PTHR39650:SF1">
    <property type="entry name" value="CDP-ARCHAEOL SYNTHASE"/>
    <property type="match status" value="1"/>
</dbReference>
<dbReference type="Proteomes" id="UP000230292">
    <property type="component" value="Unassembled WGS sequence"/>
</dbReference>
<protein>
    <recommendedName>
        <fullName evidence="4">CDP-archaeol synthase</fullName>
    </recommendedName>
</protein>
<feature type="non-terminal residue" evidence="2">
    <location>
        <position position="1"/>
    </location>
</feature>
<keyword evidence="1" id="KW-0812">Transmembrane</keyword>
<evidence type="ECO:0000256" key="1">
    <source>
        <dbReference type="SAM" id="Phobius"/>
    </source>
</evidence>